<dbReference type="EMBL" id="MLCO01000331">
    <property type="protein sequence ID" value="ONG46001.1"/>
    <property type="molecule type" value="Genomic_DNA"/>
</dbReference>
<dbReference type="AlphaFoldDB" id="A0A1V2GVG6"/>
<accession>A0A1V2GVG6</accession>
<sequence>MKDQLSGIRLYLVCGAMAAFLAGLLHAVDRWDAAADDRAYVAAARQALQAPPPSRGTWVWMPAAGARLRPDIEARLDVQSRIEALRGSSPTGGSSGDRKAAAP</sequence>
<organism evidence="2 3">
    <name type="scientific">Teichococcus deserti</name>
    <dbReference type="NCBI Taxonomy" id="1817963"/>
    <lineage>
        <taxon>Bacteria</taxon>
        <taxon>Pseudomonadati</taxon>
        <taxon>Pseudomonadota</taxon>
        <taxon>Alphaproteobacteria</taxon>
        <taxon>Acetobacterales</taxon>
        <taxon>Roseomonadaceae</taxon>
        <taxon>Roseomonas</taxon>
    </lineage>
</organism>
<protein>
    <submittedName>
        <fullName evidence="2">Uncharacterized protein</fullName>
    </submittedName>
</protein>
<dbReference type="Proteomes" id="UP000188879">
    <property type="component" value="Unassembled WGS sequence"/>
</dbReference>
<feature type="region of interest" description="Disordered" evidence="1">
    <location>
        <begin position="83"/>
        <end position="103"/>
    </location>
</feature>
<proteinExistence type="predicted"/>
<reference evidence="2 3" key="1">
    <citation type="submission" date="2016-10" db="EMBL/GenBank/DDBJ databases">
        <title>Draft Genome sequence of Roseomonas sp. strain M3.</title>
        <authorList>
            <person name="Subhash Y."/>
            <person name="Lee S."/>
        </authorList>
    </citation>
    <scope>NUCLEOTIDE SEQUENCE [LARGE SCALE GENOMIC DNA]</scope>
    <source>
        <strain evidence="2 3">M3</strain>
    </source>
</reference>
<keyword evidence="3" id="KW-1185">Reference proteome</keyword>
<evidence type="ECO:0000313" key="3">
    <source>
        <dbReference type="Proteomes" id="UP000188879"/>
    </source>
</evidence>
<name>A0A1V2GVG6_9PROT</name>
<evidence type="ECO:0000256" key="1">
    <source>
        <dbReference type="SAM" id="MobiDB-lite"/>
    </source>
</evidence>
<comment type="caution">
    <text evidence="2">The sequence shown here is derived from an EMBL/GenBank/DDBJ whole genome shotgun (WGS) entry which is preliminary data.</text>
</comment>
<dbReference type="RefSeq" id="WP_076960155.1">
    <property type="nucleotide sequence ID" value="NZ_MLCO01000331.1"/>
</dbReference>
<gene>
    <name evidence="2" type="ORF">BKE38_25885</name>
</gene>
<evidence type="ECO:0000313" key="2">
    <source>
        <dbReference type="EMBL" id="ONG46001.1"/>
    </source>
</evidence>